<sequence length="234" mass="27427">MIQTIINKIFEESNFEEKEGYYSKDNNQFYLTLKLKETEFQTIENKNSIEVIPSYKELLDFFNELVQSGTSTSIEKNTSLLIFVECENIKALEVYKQQILLLEEDQYFFKKYVILYTENGISGINTDTILSDLKAKLSDKDNFDNYYTNGFSTELEEYLFILQLYIKIPFITLPSFDNQFKTLETKITEDLGDNYIIKETVIEKFDEIMAIDFFVPGENVDQNIETILNSLSND</sequence>
<evidence type="ECO:0000313" key="1">
    <source>
        <dbReference type="EMBL" id="TGN22544.1"/>
    </source>
</evidence>
<dbReference type="OrthoDB" id="2221833at2"/>
<name>A0A4Z1B496_9FLAO</name>
<keyword evidence="2" id="KW-1185">Reference proteome</keyword>
<accession>A0A4Z1B496</accession>
<dbReference type="EMBL" id="SRPE01000014">
    <property type="protein sequence ID" value="TGN22544.1"/>
    <property type="molecule type" value="Genomic_DNA"/>
</dbReference>
<comment type="caution">
    <text evidence="1">The sequence shown here is derived from an EMBL/GenBank/DDBJ whole genome shotgun (WGS) entry which is preliminary data.</text>
</comment>
<evidence type="ECO:0000313" key="2">
    <source>
        <dbReference type="Proteomes" id="UP000297998"/>
    </source>
</evidence>
<dbReference type="Pfam" id="PF20289">
    <property type="entry name" value="MComp1"/>
    <property type="match status" value="1"/>
</dbReference>
<reference evidence="1 2" key="1">
    <citation type="submission" date="2019-03" db="EMBL/GenBank/DDBJ databases">
        <title>Empedobacter tilapiae sp. nov., isolated from an intestine of Nile tilapia Oreochromis niloticus.</title>
        <authorList>
            <person name="Kim Y.-O."/>
            <person name="Yoon J.-H."/>
        </authorList>
    </citation>
    <scope>NUCLEOTIDE SEQUENCE [LARGE SCALE GENOMIC DNA]</scope>
    <source>
        <strain evidence="1 2">MRS2</strain>
    </source>
</reference>
<dbReference type="Proteomes" id="UP000297998">
    <property type="component" value="Unassembled WGS sequence"/>
</dbReference>
<dbReference type="AlphaFoldDB" id="A0A4Z1B496"/>
<gene>
    <name evidence="1" type="ORF">E4J94_15985</name>
</gene>
<dbReference type="InterPro" id="IPR046905">
    <property type="entry name" value="ABC-3C_MC1"/>
</dbReference>
<proteinExistence type="predicted"/>
<protein>
    <submittedName>
        <fullName evidence="1">Uncharacterized protein</fullName>
    </submittedName>
</protein>
<organism evidence="1 2">
    <name type="scientific">Empedobacter tilapiae</name>
    <dbReference type="NCBI Taxonomy" id="2491114"/>
    <lineage>
        <taxon>Bacteria</taxon>
        <taxon>Pseudomonadati</taxon>
        <taxon>Bacteroidota</taxon>
        <taxon>Flavobacteriia</taxon>
        <taxon>Flavobacteriales</taxon>
        <taxon>Weeksellaceae</taxon>
        <taxon>Empedobacter</taxon>
    </lineage>
</organism>
<dbReference type="RefSeq" id="WP_135836790.1">
    <property type="nucleotide sequence ID" value="NZ_SRPE01000014.1"/>
</dbReference>